<dbReference type="Proteomes" id="UP001054945">
    <property type="component" value="Unassembled WGS sequence"/>
</dbReference>
<protein>
    <submittedName>
        <fullName evidence="1">Uncharacterized protein</fullName>
    </submittedName>
</protein>
<name>A0AAV4QPK5_CAEEX</name>
<organism evidence="1 2">
    <name type="scientific">Caerostris extrusa</name>
    <name type="common">Bark spider</name>
    <name type="synonym">Caerostris bankana</name>
    <dbReference type="NCBI Taxonomy" id="172846"/>
    <lineage>
        <taxon>Eukaryota</taxon>
        <taxon>Metazoa</taxon>
        <taxon>Ecdysozoa</taxon>
        <taxon>Arthropoda</taxon>
        <taxon>Chelicerata</taxon>
        <taxon>Arachnida</taxon>
        <taxon>Araneae</taxon>
        <taxon>Araneomorphae</taxon>
        <taxon>Entelegynae</taxon>
        <taxon>Araneoidea</taxon>
        <taxon>Araneidae</taxon>
        <taxon>Caerostris</taxon>
    </lineage>
</organism>
<dbReference type="AlphaFoldDB" id="A0AAV4QPK5"/>
<sequence length="107" mass="12026">MKLETAVVKFKSCSPNKSNRSVSNGRIVSTFTNLQARTLLDLSPQPLSTTILQVPLHSPKRWNELQTKAIANTIPIQYCPALIKMQAHSGIKNSELIRPNPFIPIWF</sequence>
<keyword evidence="2" id="KW-1185">Reference proteome</keyword>
<proteinExistence type="predicted"/>
<reference evidence="1 2" key="1">
    <citation type="submission" date="2021-06" db="EMBL/GenBank/DDBJ databases">
        <title>Caerostris extrusa draft genome.</title>
        <authorList>
            <person name="Kono N."/>
            <person name="Arakawa K."/>
        </authorList>
    </citation>
    <scope>NUCLEOTIDE SEQUENCE [LARGE SCALE GENOMIC DNA]</scope>
</reference>
<dbReference type="EMBL" id="BPLR01006493">
    <property type="protein sequence ID" value="GIY10209.1"/>
    <property type="molecule type" value="Genomic_DNA"/>
</dbReference>
<comment type="caution">
    <text evidence="1">The sequence shown here is derived from an EMBL/GenBank/DDBJ whole genome shotgun (WGS) entry which is preliminary data.</text>
</comment>
<evidence type="ECO:0000313" key="1">
    <source>
        <dbReference type="EMBL" id="GIY10209.1"/>
    </source>
</evidence>
<accession>A0AAV4QPK5</accession>
<gene>
    <name evidence="1" type="ORF">CEXT_49941</name>
</gene>
<evidence type="ECO:0000313" key="2">
    <source>
        <dbReference type="Proteomes" id="UP001054945"/>
    </source>
</evidence>